<keyword evidence="3" id="KW-0812">Transmembrane</keyword>
<gene>
    <name evidence="5" type="ORF">H696_06299</name>
</gene>
<evidence type="ECO:0000256" key="1">
    <source>
        <dbReference type="ARBA" id="ARBA00009063"/>
    </source>
</evidence>
<dbReference type="InterPro" id="IPR006012">
    <property type="entry name" value="Syntaxin/epimorphin_CS"/>
</dbReference>
<dbReference type="PANTHER" id="PTHR19957:SF38">
    <property type="entry name" value="LD27581P"/>
    <property type="match status" value="1"/>
</dbReference>
<dbReference type="Pfam" id="PF14523">
    <property type="entry name" value="Syntaxin_2"/>
    <property type="match status" value="1"/>
</dbReference>
<dbReference type="AlphaFoldDB" id="A0A058Z157"/>
<comment type="similarity">
    <text evidence="1 2">Belongs to the syntaxin family.</text>
</comment>
<organism evidence="5">
    <name type="scientific">Fonticula alba</name>
    <name type="common">Slime mold</name>
    <dbReference type="NCBI Taxonomy" id="691883"/>
    <lineage>
        <taxon>Eukaryota</taxon>
        <taxon>Rotosphaerida</taxon>
        <taxon>Fonticulaceae</taxon>
        <taxon>Fonticula</taxon>
    </lineage>
</organism>
<evidence type="ECO:0000313" key="5">
    <source>
        <dbReference type="EMBL" id="KCV67277.1"/>
    </source>
</evidence>
<dbReference type="InterPro" id="IPR045242">
    <property type="entry name" value="Syntaxin"/>
</dbReference>
<name>A0A058Z157_FONAL</name>
<dbReference type="OMA" id="LMTYTKQ"/>
<dbReference type="Gene3D" id="1.20.5.110">
    <property type="match status" value="1"/>
</dbReference>
<feature type="domain" description="T-SNARE coiled-coil homology" evidence="4">
    <location>
        <begin position="177"/>
        <end position="239"/>
    </location>
</feature>
<dbReference type="OrthoDB" id="364348at2759"/>
<dbReference type="InterPro" id="IPR006011">
    <property type="entry name" value="Syntaxin_N"/>
</dbReference>
<dbReference type="Proteomes" id="UP000030693">
    <property type="component" value="Unassembled WGS sequence"/>
</dbReference>
<evidence type="ECO:0000256" key="3">
    <source>
        <dbReference type="SAM" id="Phobius"/>
    </source>
</evidence>
<dbReference type="CDD" id="cd15840">
    <property type="entry name" value="SNARE_Qa"/>
    <property type="match status" value="1"/>
</dbReference>
<dbReference type="GO" id="GO:0031201">
    <property type="term" value="C:SNARE complex"/>
    <property type="evidence" value="ECO:0007669"/>
    <property type="project" value="TreeGrafter"/>
</dbReference>
<sequence>MSFGDLERGDSPGGWNSNLDSQYLRLVDRVAKAISDMGSSISSIQHQAQSIGSQHDTQEFRNNLNNLVAKTTTQTANTKKLLQELSAVPSTSLSPDESRQRTLQFQKLHDAFQASVRRLNETQTMVATRMREQVKIVRTTHAMGGPSTDEFTESSALMSQQQLEQAAVLDNDITHHEESIRERQTAIEDIEANIRAVNDIFRDLNQLVQDQGETIDTIETNIVRVEENASAGRVEISQANSYQKSSRNKLCIILGIFVIVLVVLVLVAVFT</sequence>
<keyword evidence="3" id="KW-0472">Membrane</keyword>
<dbReference type="PROSITE" id="PS50192">
    <property type="entry name" value="T_SNARE"/>
    <property type="match status" value="1"/>
</dbReference>
<reference evidence="5" key="1">
    <citation type="submission" date="2013-04" db="EMBL/GenBank/DDBJ databases">
        <title>The Genome Sequence of Fonticula alba ATCC 38817.</title>
        <authorList>
            <consortium name="The Broad Institute Genomics Platform"/>
            <person name="Russ C."/>
            <person name="Cuomo C."/>
            <person name="Burger G."/>
            <person name="Gray M.W."/>
            <person name="Holland P.W.H."/>
            <person name="King N."/>
            <person name="Lang F.B.F."/>
            <person name="Roger A.J."/>
            <person name="Ruiz-Trillo I."/>
            <person name="Brown M."/>
            <person name="Walker B."/>
            <person name="Young S."/>
            <person name="Zeng Q."/>
            <person name="Gargeya S."/>
            <person name="Fitzgerald M."/>
            <person name="Haas B."/>
            <person name="Abouelleil A."/>
            <person name="Allen A.W."/>
            <person name="Alvarado L."/>
            <person name="Arachchi H.M."/>
            <person name="Berlin A.M."/>
            <person name="Chapman S.B."/>
            <person name="Gainer-Dewar J."/>
            <person name="Goldberg J."/>
            <person name="Griggs A."/>
            <person name="Gujja S."/>
            <person name="Hansen M."/>
            <person name="Howarth C."/>
            <person name="Imamovic A."/>
            <person name="Ireland A."/>
            <person name="Larimer J."/>
            <person name="McCowan C."/>
            <person name="Murphy C."/>
            <person name="Pearson M."/>
            <person name="Poon T.W."/>
            <person name="Priest M."/>
            <person name="Roberts A."/>
            <person name="Saif S."/>
            <person name="Shea T."/>
            <person name="Sisk P."/>
            <person name="Sykes S."/>
            <person name="Wortman J."/>
            <person name="Nusbaum C."/>
            <person name="Birren B."/>
        </authorList>
    </citation>
    <scope>NUCLEOTIDE SEQUENCE [LARGE SCALE GENOMIC DNA]</scope>
    <source>
        <strain evidence="5">ATCC 38817</strain>
    </source>
</reference>
<dbReference type="SMART" id="SM00503">
    <property type="entry name" value="SynN"/>
    <property type="match status" value="1"/>
</dbReference>
<dbReference type="GO" id="GO:0006906">
    <property type="term" value="P:vesicle fusion"/>
    <property type="evidence" value="ECO:0007669"/>
    <property type="project" value="TreeGrafter"/>
</dbReference>
<dbReference type="InterPro" id="IPR000727">
    <property type="entry name" value="T_SNARE_dom"/>
</dbReference>
<dbReference type="Pfam" id="PF05739">
    <property type="entry name" value="SNARE"/>
    <property type="match status" value="1"/>
</dbReference>
<dbReference type="EMBL" id="KK198009">
    <property type="protein sequence ID" value="KCV67277.1"/>
    <property type="molecule type" value="Genomic_DNA"/>
</dbReference>
<dbReference type="GO" id="GO:0048278">
    <property type="term" value="P:vesicle docking"/>
    <property type="evidence" value="ECO:0007669"/>
    <property type="project" value="TreeGrafter"/>
</dbReference>
<accession>A0A058Z157</accession>
<dbReference type="STRING" id="691883.A0A058Z157"/>
<protein>
    <recommendedName>
        <fullName evidence="4">t-SNARE coiled-coil homology domain-containing protein</fullName>
    </recommendedName>
</protein>
<dbReference type="Gene3D" id="1.20.58.70">
    <property type="match status" value="1"/>
</dbReference>
<dbReference type="InterPro" id="IPR010989">
    <property type="entry name" value="SNARE"/>
</dbReference>
<dbReference type="GO" id="GO:0005484">
    <property type="term" value="F:SNAP receptor activity"/>
    <property type="evidence" value="ECO:0007669"/>
    <property type="project" value="InterPro"/>
</dbReference>
<dbReference type="eggNOG" id="KOG0811">
    <property type="taxonomic scope" value="Eukaryota"/>
</dbReference>
<dbReference type="PANTHER" id="PTHR19957">
    <property type="entry name" value="SYNTAXIN"/>
    <property type="match status" value="1"/>
</dbReference>
<evidence type="ECO:0000256" key="2">
    <source>
        <dbReference type="RuleBase" id="RU003858"/>
    </source>
</evidence>
<evidence type="ECO:0000313" key="6">
    <source>
        <dbReference type="Proteomes" id="UP000030693"/>
    </source>
</evidence>
<feature type="transmembrane region" description="Helical" evidence="3">
    <location>
        <begin position="250"/>
        <end position="270"/>
    </location>
</feature>
<keyword evidence="3" id="KW-1133">Transmembrane helix</keyword>
<dbReference type="PROSITE" id="PS00914">
    <property type="entry name" value="SYNTAXIN"/>
    <property type="match status" value="1"/>
</dbReference>
<evidence type="ECO:0000259" key="4">
    <source>
        <dbReference type="PROSITE" id="PS50192"/>
    </source>
</evidence>
<dbReference type="GO" id="GO:0006886">
    <property type="term" value="P:intracellular protein transport"/>
    <property type="evidence" value="ECO:0007669"/>
    <property type="project" value="InterPro"/>
</dbReference>
<dbReference type="SUPFAM" id="SSF47661">
    <property type="entry name" value="t-snare proteins"/>
    <property type="match status" value="1"/>
</dbReference>
<dbReference type="GeneID" id="20531024"/>
<dbReference type="RefSeq" id="XP_009498317.1">
    <property type="nucleotide sequence ID" value="XM_009500042.1"/>
</dbReference>
<dbReference type="GO" id="GO:0000149">
    <property type="term" value="F:SNARE binding"/>
    <property type="evidence" value="ECO:0007669"/>
    <property type="project" value="TreeGrafter"/>
</dbReference>
<dbReference type="SMART" id="SM00397">
    <property type="entry name" value="t_SNARE"/>
    <property type="match status" value="2"/>
</dbReference>
<keyword evidence="6" id="KW-1185">Reference proteome</keyword>
<proteinExistence type="inferred from homology"/>
<dbReference type="GO" id="GO:0012505">
    <property type="term" value="C:endomembrane system"/>
    <property type="evidence" value="ECO:0007669"/>
    <property type="project" value="TreeGrafter"/>
</dbReference>